<evidence type="ECO:0000256" key="1">
    <source>
        <dbReference type="SAM" id="SignalP"/>
    </source>
</evidence>
<protein>
    <recommendedName>
        <fullName evidence="4">Lipoprotein</fullName>
    </recommendedName>
</protein>
<organism evidence="2 3">
    <name type="scientific">Parvularcula bermudensis (strain ATCC BAA-594 / HTCC2503 / KCTC 12087)</name>
    <dbReference type="NCBI Taxonomy" id="314260"/>
    <lineage>
        <taxon>Bacteria</taxon>
        <taxon>Pseudomonadati</taxon>
        <taxon>Pseudomonadota</taxon>
        <taxon>Alphaproteobacteria</taxon>
        <taxon>Parvularculales</taxon>
        <taxon>Parvularculaceae</taxon>
        <taxon>Parvularcula</taxon>
    </lineage>
</organism>
<evidence type="ECO:0000313" key="3">
    <source>
        <dbReference type="Proteomes" id="UP000001302"/>
    </source>
</evidence>
<feature type="chain" id="PRO_5003140728" description="Lipoprotein" evidence="1">
    <location>
        <begin position="22"/>
        <end position="102"/>
    </location>
</feature>
<sequence length="102" mass="10950">MKRAIWVFGLLAMGASACATASKVTIANRLEAAGLSRENSVCMARELDDRLDDEQLAEFARFTVQVSRSDTAKGVVSELRKISNPQIASAVLRSSIACAFGQ</sequence>
<keyword evidence="1" id="KW-0732">Signal</keyword>
<keyword evidence="3" id="KW-1185">Reference proteome</keyword>
<name>E0TI29_PARBH</name>
<evidence type="ECO:0000313" key="2">
    <source>
        <dbReference type="EMBL" id="ADM09368.1"/>
    </source>
</evidence>
<proteinExistence type="predicted"/>
<evidence type="ECO:0008006" key="4">
    <source>
        <dbReference type="Google" id="ProtNLM"/>
    </source>
</evidence>
<feature type="signal peptide" evidence="1">
    <location>
        <begin position="1"/>
        <end position="21"/>
    </location>
</feature>
<dbReference type="HOGENOM" id="CLU_2274642_0_0_5"/>
<dbReference type="AlphaFoldDB" id="E0TI29"/>
<dbReference type="PROSITE" id="PS51257">
    <property type="entry name" value="PROKAR_LIPOPROTEIN"/>
    <property type="match status" value="1"/>
</dbReference>
<gene>
    <name evidence="2" type="ordered locus">PB2503_06512</name>
</gene>
<dbReference type="KEGG" id="pbr:PB2503_06512"/>
<dbReference type="Proteomes" id="UP000001302">
    <property type="component" value="Chromosome"/>
</dbReference>
<dbReference type="RefSeq" id="WP_013300342.1">
    <property type="nucleotide sequence ID" value="NC_014414.1"/>
</dbReference>
<reference evidence="2 3" key="2">
    <citation type="journal article" date="2011" name="J. Bacteriol.">
        <title>Complete genome sequence of strain HTCC2503T of Parvularcula bermudensis, the type species of the order "Parvularculales" in the class Alphaproteobacteria.</title>
        <authorList>
            <person name="Oh H.M."/>
            <person name="Kang I."/>
            <person name="Vergin K.L."/>
            <person name="Kang D."/>
            <person name="Rhee K.H."/>
            <person name="Giovannoni S.J."/>
            <person name="Cho J.C."/>
        </authorList>
    </citation>
    <scope>NUCLEOTIDE SEQUENCE [LARGE SCALE GENOMIC DNA]</scope>
    <source>
        <strain evidence="3">ATCC BAA-594 / HTCC2503 / KCTC 12087</strain>
    </source>
</reference>
<reference evidence="3" key="1">
    <citation type="submission" date="2010-08" db="EMBL/GenBank/DDBJ databases">
        <title>Genome sequence of Parvularcula bermudensis HTCC2503.</title>
        <authorList>
            <person name="Kang D.-M."/>
            <person name="Oh H.-M."/>
            <person name="Cho J.-C."/>
        </authorList>
    </citation>
    <scope>NUCLEOTIDE SEQUENCE [LARGE SCALE GENOMIC DNA]</scope>
    <source>
        <strain evidence="3">ATCC BAA-594 / HTCC2503 / KCTC 12087</strain>
    </source>
</reference>
<accession>E0TI29</accession>
<dbReference type="EMBL" id="CP002156">
    <property type="protein sequence ID" value="ADM09368.1"/>
    <property type="molecule type" value="Genomic_DNA"/>
</dbReference>
<dbReference type="STRING" id="314260.PB2503_06512"/>